<dbReference type="InterPro" id="IPR005531">
    <property type="entry name" value="Asp23"/>
</dbReference>
<accession>A0ABY1LNC2</accession>
<feature type="compositionally biased region" description="Basic and acidic residues" evidence="2">
    <location>
        <begin position="31"/>
        <end position="46"/>
    </location>
</feature>
<feature type="compositionally biased region" description="Low complexity" evidence="2">
    <location>
        <begin position="77"/>
        <end position="98"/>
    </location>
</feature>
<feature type="compositionally biased region" description="Basic and acidic residues" evidence="2">
    <location>
        <begin position="1"/>
        <end position="10"/>
    </location>
</feature>
<protein>
    <submittedName>
        <fullName evidence="3">Uncharacterized conserved protein YloU, alkaline shock protein (Asp23) family</fullName>
    </submittedName>
</protein>
<dbReference type="RefSeq" id="WP_139382503.1">
    <property type="nucleotide sequence ID" value="NZ_FUZO01000002.1"/>
</dbReference>
<comment type="caution">
    <text evidence="3">The sequence shown here is derived from an EMBL/GenBank/DDBJ whole genome shotgun (WGS) entry which is preliminary data.</text>
</comment>
<proteinExistence type="inferred from homology"/>
<organism evidence="3 4">
    <name type="scientific">Plantibacter cousiniae</name>
    <name type="common">nom. nud.</name>
    <dbReference type="NCBI Taxonomy" id="199709"/>
    <lineage>
        <taxon>Bacteria</taxon>
        <taxon>Bacillati</taxon>
        <taxon>Actinomycetota</taxon>
        <taxon>Actinomycetes</taxon>
        <taxon>Micrococcales</taxon>
        <taxon>Microbacteriaceae</taxon>
        <taxon>Plantibacter</taxon>
    </lineage>
</organism>
<evidence type="ECO:0000313" key="3">
    <source>
        <dbReference type="EMBL" id="SKC68028.1"/>
    </source>
</evidence>
<feature type="compositionally biased region" description="Low complexity" evidence="2">
    <location>
        <begin position="446"/>
        <end position="463"/>
    </location>
</feature>
<evidence type="ECO:0000256" key="2">
    <source>
        <dbReference type="SAM" id="MobiDB-lite"/>
    </source>
</evidence>
<evidence type="ECO:0000313" key="4">
    <source>
        <dbReference type="Proteomes" id="UP000190827"/>
    </source>
</evidence>
<keyword evidence="4" id="KW-1185">Reference proteome</keyword>
<evidence type="ECO:0000256" key="1">
    <source>
        <dbReference type="ARBA" id="ARBA00005721"/>
    </source>
</evidence>
<dbReference type="Pfam" id="PF03780">
    <property type="entry name" value="Asp23"/>
    <property type="match status" value="1"/>
</dbReference>
<name>A0ABY1LNC2_9MICO</name>
<reference evidence="3 4" key="1">
    <citation type="submission" date="2017-02" db="EMBL/GenBank/DDBJ databases">
        <authorList>
            <person name="Varghese N."/>
            <person name="Submissions S."/>
        </authorList>
    </citation>
    <scope>NUCLEOTIDE SEQUENCE [LARGE SCALE GENOMIC DNA]</scope>
    <source>
        <strain evidence="3 4">VKM Ac-1787</strain>
    </source>
</reference>
<dbReference type="Proteomes" id="UP000190827">
    <property type="component" value="Unassembled WGS sequence"/>
</dbReference>
<comment type="similarity">
    <text evidence="1">Belongs to the asp23 family.</text>
</comment>
<gene>
    <name evidence="3" type="ORF">SAMN06295973_2769</name>
</gene>
<dbReference type="EMBL" id="FUZO01000002">
    <property type="protein sequence ID" value="SKC68028.1"/>
    <property type="molecule type" value="Genomic_DNA"/>
</dbReference>
<feature type="compositionally biased region" description="Basic and acidic residues" evidence="2">
    <location>
        <begin position="288"/>
        <end position="301"/>
    </location>
</feature>
<feature type="region of interest" description="Disordered" evidence="2">
    <location>
        <begin position="281"/>
        <end position="314"/>
    </location>
</feature>
<feature type="region of interest" description="Disordered" evidence="2">
    <location>
        <begin position="366"/>
        <end position="463"/>
    </location>
</feature>
<feature type="region of interest" description="Disordered" evidence="2">
    <location>
        <begin position="1"/>
        <end position="99"/>
    </location>
</feature>
<sequence length="463" mass="45914">MSDDTKHPDQQHIPTPAEVRAEHPTVLVPAHPDDEVRRIESHDGEHVGGTAPAPAAVAAADTAVAGPETAGPAATDSVSAETPAVSVSVSEPVASPEPADAPVVELDAGRRREQEADELAKVIATTAETVPGVHALGSPTARAIDSARTRLLGRTAVPGVNVLADEDVLSVEVSLVAEYPASIDEVADTVRADVAAVLEARHPGPVDIDITVTDIHGPFDPIEPDPGEVIDDATAAIGDATSAAGAVIGDAAEAAGGAFGTAKAAASDAVDSARAGAADLADAAGDAVEQRTGRSEGDDSRSLGNEQPGAAAGADGELVADGDVAGEPFDEVVSDASDDVSEELAEAARQLAAAADSLATVADEVTHGADPNLAGAEPVGAADALHDVPAEVPATPSPTADLVSDPEQNGGAAEPVDGAPSALEPADEDTHDQPAPKVADVDEVADAPAEATAVQAAAPTKEQ</sequence>
<feature type="compositionally biased region" description="Low complexity" evidence="2">
    <location>
        <begin position="48"/>
        <end position="70"/>
    </location>
</feature>